<accession>A0AAN9XMY7</accession>
<keyword evidence="1" id="KW-1133">Transmembrane helix</keyword>
<dbReference type="PANTHER" id="PTHR32263">
    <property type="entry name" value="INACTIVE POLY [ADP-RIBOSE] POLYMERASE SRO4-RELATED"/>
    <property type="match status" value="1"/>
</dbReference>
<keyword evidence="1" id="KW-0472">Membrane</keyword>
<sequence length="133" mass="14772">MGLSQAVFGLWDFDVSLVVISFSYKNQIACKNLDPNDDDCHGLGVPLFSAHFSIDSAMCTVEVEDEQEHGLRHVLLCRVILGKVEAVPGGSKQSQSSSDQYDTEVDHIFALTIWTAFINVHIHPIYILFSSIM</sequence>
<dbReference type="InterPro" id="IPR044964">
    <property type="entry name" value="RCD1/SRO1-5"/>
</dbReference>
<keyword evidence="3" id="KW-1185">Reference proteome</keyword>
<gene>
    <name evidence="2" type="ORF">VNO78_10905</name>
</gene>
<dbReference type="PANTHER" id="PTHR32263:SF14">
    <property type="entry name" value="INACTIVE POLY [ADP-RIBOSE] POLYMERASE SRO2-RELATED"/>
    <property type="match status" value="1"/>
</dbReference>
<reference evidence="2 3" key="1">
    <citation type="submission" date="2024-01" db="EMBL/GenBank/DDBJ databases">
        <title>The genomes of 5 underutilized Papilionoideae crops provide insights into root nodulation and disease resistanc.</title>
        <authorList>
            <person name="Jiang F."/>
        </authorList>
    </citation>
    <scope>NUCLEOTIDE SEQUENCE [LARGE SCALE GENOMIC DNA]</scope>
    <source>
        <strain evidence="2">DUOXIRENSHENG_FW03</strain>
        <tissue evidence="2">Leaves</tissue>
    </source>
</reference>
<dbReference type="EMBL" id="JAYMYS010000003">
    <property type="protein sequence ID" value="KAK7399716.1"/>
    <property type="molecule type" value="Genomic_DNA"/>
</dbReference>
<evidence type="ECO:0000313" key="2">
    <source>
        <dbReference type="EMBL" id="KAK7399716.1"/>
    </source>
</evidence>
<dbReference type="SUPFAM" id="SSF56399">
    <property type="entry name" value="ADP-ribosylation"/>
    <property type="match status" value="1"/>
</dbReference>
<dbReference type="AlphaFoldDB" id="A0AAN9XMY7"/>
<comment type="caution">
    <text evidence="2">The sequence shown here is derived from an EMBL/GenBank/DDBJ whole genome shotgun (WGS) entry which is preliminary data.</text>
</comment>
<keyword evidence="1" id="KW-0812">Transmembrane</keyword>
<feature type="transmembrane region" description="Helical" evidence="1">
    <location>
        <begin position="108"/>
        <end position="129"/>
    </location>
</feature>
<dbReference type="Proteomes" id="UP001386955">
    <property type="component" value="Unassembled WGS sequence"/>
</dbReference>
<protein>
    <submittedName>
        <fullName evidence="2">Uncharacterized protein</fullName>
    </submittedName>
</protein>
<evidence type="ECO:0000256" key="1">
    <source>
        <dbReference type="SAM" id="Phobius"/>
    </source>
</evidence>
<proteinExistence type="predicted"/>
<evidence type="ECO:0000313" key="3">
    <source>
        <dbReference type="Proteomes" id="UP001386955"/>
    </source>
</evidence>
<dbReference type="Gene3D" id="3.90.228.10">
    <property type="match status" value="1"/>
</dbReference>
<organism evidence="2 3">
    <name type="scientific">Psophocarpus tetragonolobus</name>
    <name type="common">Winged bean</name>
    <name type="synonym">Dolichos tetragonolobus</name>
    <dbReference type="NCBI Taxonomy" id="3891"/>
    <lineage>
        <taxon>Eukaryota</taxon>
        <taxon>Viridiplantae</taxon>
        <taxon>Streptophyta</taxon>
        <taxon>Embryophyta</taxon>
        <taxon>Tracheophyta</taxon>
        <taxon>Spermatophyta</taxon>
        <taxon>Magnoliopsida</taxon>
        <taxon>eudicotyledons</taxon>
        <taxon>Gunneridae</taxon>
        <taxon>Pentapetalae</taxon>
        <taxon>rosids</taxon>
        <taxon>fabids</taxon>
        <taxon>Fabales</taxon>
        <taxon>Fabaceae</taxon>
        <taxon>Papilionoideae</taxon>
        <taxon>50 kb inversion clade</taxon>
        <taxon>NPAAA clade</taxon>
        <taxon>indigoferoid/millettioid clade</taxon>
        <taxon>Phaseoleae</taxon>
        <taxon>Psophocarpus</taxon>
    </lineage>
</organism>
<name>A0AAN9XMY7_PSOTE</name>